<accession>A0A816LWZ6</accession>
<dbReference type="AlphaFoldDB" id="A0A816LWZ6"/>
<organism evidence="1">
    <name type="scientific">Brassica napus</name>
    <name type="common">Rape</name>
    <dbReference type="NCBI Taxonomy" id="3708"/>
    <lineage>
        <taxon>Eukaryota</taxon>
        <taxon>Viridiplantae</taxon>
        <taxon>Streptophyta</taxon>
        <taxon>Embryophyta</taxon>
        <taxon>Tracheophyta</taxon>
        <taxon>Spermatophyta</taxon>
        <taxon>Magnoliopsida</taxon>
        <taxon>eudicotyledons</taxon>
        <taxon>Gunneridae</taxon>
        <taxon>Pentapetalae</taxon>
        <taxon>rosids</taxon>
        <taxon>malvids</taxon>
        <taxon>Brassicales</taxon>
        <taxon>Brassicaceae</taxon>
        <taxon>Brassiceae</taxon>
        <taxon>Brassica</taxon>
    </lineage>
</organism>
<sequence>MGRAPQRWRVVAVGVVTTDRERSGWPAVEGGKQIPVRAAAAVWGRSKPPFLGFSMLVSGLIRFCFSSFFIQPLNPTELHRKSPEVVAQRNLVKIKSRSFLGTLSQKESFISTEPARNQPSYFEKLNSTIHQDYFGEPTNEAKIDNNLNSE</sequence>
<dbReference type="EMBL" id="HG994371">
    <property type="protein sequence ID" value="CAF1960496.1"/>
    <property type="molecule type" value="Genomic_DNA"/>
</dbReference>
<protein>
    <submittedName>
        <fullName evidence="1">(rape) hypothetical protein</fullName>
    </submittedName>
</protein>
<gene>
    <name evidence="1" type="ORF">DARMORV10_C07P10540.1</name>
</gene>
<reference evidence="1" key="1">
    <citation type="submission" date="2021-01" db="EMBL/GenBank/DDBJ databases">
        <authorList>
            <consortium name="Genoscope - CEA"/>
            <person name="William W."/>
        </authorList>
    </citation>
    <scope>NUCLEOTIDE SEQUENCE</scope>
</reference>
<name>A0A816LWZ6_BRANA</name>
<dbReference type="Proteomes" id="UP001295469">
    <property type="component" value="Chromosome C07"/>
</dbReference>
<evidence type="ECO:0000313" key="1">
    <source>
        <dbReference type="EMBL" id="CAF1960496.1"/>
    </source>
</evidence>
<proteinExistence type="predicted"/>